<evidence type="ECO:0000313" key="1">
    <source>
        <dbReference type="EMBL" id="KKL10349.1"/>
    </source>
</evidence>
<name>A0A0F9AL87_9ZZZZ</name>
<dbReference type="EMBL" id="LAZR01042096">
    <property type="protein sequence ID" value="KKL10349.1"/>
    <property type="molecule type" value="Genomic_DNA"/>
</dbReference>
<dbReference type="AlphaFoldDB" id="A0A0F9AL87"/>
<comment type="caution">
    <text evidence="1">The sequence shown here is derived from an EMBL/GenBank/DDBJ whole genome shotgun (WGS) entry which is preliminary data.</text>
</comment>
<accession>A0A0F9AL87</accession>
<gene>
    <name evidence="1" type="ORF">LCGC14_2556740</name>
</gene>
<reference evidence="1" key="1">
    <citation type="journal article" date="2015" name="Nature">
        <title>Complex archaea that bridge the gap between prokaryotes and eukaryotes.</title>
        <authorList>
            <person name="Spang A."/>
            <person name="Saw J.H."/>
            <person name="Jorgensen S.L."/>
            <person name="Zaremba-Niedzwiedzka K."/>
            <person name="Martijn J."/>
            <person name="Lind A.E."/>
            <person name="van Eijk R."/>
            <person name="Schleper C."/>
            <person name="Guy L."/>
            <person name="Ettema T.J."/>
        </authorList>
    </citation>
    <scope>NUCLEOTIDE SEQUENCE</scope>
</reference>
<proteinExistence type="predicted"/>
<protein>
    <submittedName>
        <fullName evidence="1">Uncharacterized protein</fullName>
    </submittedName>
</protein>
<sequence>MWPIIIIAGVIGGTLYLLDRAKLSRGGAARGGAVLEIVILSGSESSLDGSRVILWRVREIGTDEGLVVMVGELSFDGGRSWRLISDETSTDEDVLRVDLLGAIAAREGFA</sequence>
<organism evidence="1">
    <name type="scientific">marine sediment metagenome</name>
    <dbReference type="NCBI Taxonomy" id="412755"/>
    <lineage>
        <taxon>unclassified sequences</taxon>
        <taxon>metagenomes</taxon>
        <taxon>ecological metagenomes</taxon>
    </lineage>
</organism>